<dbReference type="Pfam" id="PF04675">
    <property type="entry name" value="DNA_ligase_A_N"/>
    <property type="match status" value="1"/>
</dbReference>
<evidence type="ECO:0000259" key="7">
    <source>
        <dbReference type="PROSITE" id="PS50160"/>
    </source>
</evidence>
<dbReference type="Proteomes" id="UP000594364">
    <property type="component" value="Chromosome 2"/>
</dbReference>
<keyword evidence="9" id="KW-1185">Reference proteome</keyword>
<evidence type="ECO:0000256" key="2">
    <source>
        <dbReference type="ARBA" id="ARBA00022598"/>
    </source>
</evidence>
<dbReference type="InterPro" id="IPR012308">
    <property type="entry name" value="DNA_ligase_ATP-dep_N"/>
</dbReference>
<proteinExistence type="inferred from homology"/>
<dbReference type="Pfam" id="PF01068">
    <property type="entry name" value="DNA_ligase_A_M"/>
    <property type="match status" value="1"/>
</dbReference>
<evidence type="ECO:0000256" key="1">
    <source>
        <dbReference type="ARBA" id="ARBA00007572"/>
    </source>
</evidence>
<feature type="domain" description="ATP-dependent DNA ligase family profile" evidence="7">
    <location>
        <begin position="386"/>
        <end position="526"/>
    </location>
</feature>
<dbReference type="InterPro" id="IPR029710">
    <property type="entry name" value="LIG4"/>
</dbReference>
<keyword evidence="4" id="KW-0067">ATP-binding</keyword>
<dbReference type="AlphaFoldDB" id="A0A7S9PUE2"/>
<dbReference type="GO" id="GO:0006303">
    <property type="term" value="P:double-strand break repair via nonhomologous end joining"/>
    <property type="evidence" value="ECO:0007669"/>
    <property type="project" value="TreeGrafter"/>
</dbReference>
<dbReference type="Gene3D" id="1.10.3260.10">
    <property type="entry name" value="DNA ligase, ATP-dependent, N-terminal domain"/>
    <property type="match status" value="1"/>
</dbReference>
<keyword evidence="3" id="KW-0547">Nucleotide-binding</keyword>
<feature type="compositionally biased region" description="Pro residues" evidence="6">
    <location>
        <begin position="729"/>
        <end position="739"/>
    </location>
</feature>
<feature type="compositionally biased region" description="Basic and acidic residues" evidence="6">
    <location>
        <begin position="752"/>
        <end position="761"/>
    </location>
</feature>
<dbReference type="PANTHER" id="PTHR45997">
    <property type="entry name" value="DNA LIGASE 4"/>
    <property type="match status" value="1"/>
</dbReference>
<keyword evidence="2" id="KW-0436">Ligase</keyword>
<dbReference type="GO" id="GO:0006297">
    <property type="term" value="P:nucleotide-excision repair, DNA gap filling"/>
    <property type="evidence" value="ECO:0007669"/>
    <property type="project" value="TreeGrafter"/>
</dbReference>
<reference evidence="8 9" key="1">
    <citation type="journal article" date="2018" name="PLoS Genet.">
        <title>Repeat elements organise 3D genome structure and mediate transcription in the filamentous fungus Epichloe festucae.</title>
        <authorList>
            <person name="Winter D.J."/>
            <person name="Ganley A.R.D."/>
            <person name="Young C.A."/>
            <person name="Liachko I."/>
            <person name="Schardl C.L."/>
            <person name="Dupont P.Y."/>
            <person name="Berry D."/>
            <person name="Ram A."/>
            <person name="Scott B."/>
            <person name="Cox M.P."/>
        </authorList>
    </citation>
    <scope>NUCLEOTIDE SEQUENCE [LARGE SCALE GENOMIC DNA]</scope>
    <source>
        <strain evidence="8 9">Fl1</strain>
    </source>
</reference>
<name>A0A7S9PUE2_EPIFF</name>
<sequence length="1027" mass="113939">MPIPFALVCDLLDDCEQLYKAKKPNTKAITQWFTQNRTCIDSYDTDLAALLSTLLPEKRTDRVYCIKTPTLEKVIGKALMLGASRLVELGLYKRPDQRVDLAECVERILTATPNPSHSEHHQITVEEIDQVLHDIASRIIWSSPSIRSHRGVSTTPRGRNDLQDVYRRLSAREAKWFTRLVLKDYKPLILDSGLVYKCCDPNLPPVLKVRDDFATAIKTLQALRSGMATDSARSAAPWEKILASVEPKLGIKVGRQNWFKGRSIKHCLDMGHGRMSVEDKIDGEYCQIHVSVLDGKLKIQIFSKSGKDSTEDRHKLNGIIADSIRYGRSDCTVRQGCILEGELVVHDDVENKIMPFHKIRNHVARRGRLMNVDLDSPPRSYENLMIVYYDILFLDQRSLLDVRHSERFRILEKTIRCERGRAELVKRTLVDFNRPTGASELRKAFARVIAAKGEGLVLKPDEPYFDFHKRKGQSSGHCIKLKKEYIGTFGDVGDFAVVGAGFNPSKARCYKIANLRWTVFYLGCLNNKEEVKRWGATPEFTVVSAVEITEPLLKMFIVHGNPVSIPLALNIMTKLRVPKVIEADAPLTVAFPSPPVFDLRCFSFDKPGNTGFWTLRFPVVSKIHFDRDFSDSVTFEELQEMARKARATPDLGDSQENLQWIAKLEGADPRGLAVDALSQSTTTTMPTPSPPSPRTSLPPVWRGRFKSPGMSRTNSGGQHSASASTKWLPTPPTSSPPGPDQDLDSSGGQETAHSDGKRKSPADPSQAASPSPKRRAHTVARSPTAAAARTPRMPLQHVDGNASRDTTPTHLSFAGTGTVGGENQPATSCAVPETRGDHDSQGSPPEKPVGHHGAALHCAQIPPILACSEEEASQPTQKTNPTKQASKGECIFAGDKCHMFGSTVLLASSALAESAERAALLEAHGVAKTAVDMSEWLEANNFGAKLGNKSPSIIILVDTVKRGRETERVLASVELARREMPGKTRGWIAVYDWRVLGHLKVMEDTNAKEKYYDGFQDPWRRWYCGIV</sequence>
<dbReference type="PANTHER" id="PTHR45997:SF2">
    <property type="entry name" value="ATP DEPENDENT DNA LIGASE DOMAIN PROTEIN (AFU_ORTHOLOGUE AFUA_5G02430)"/>
    <property type="match status" value="1"/>
</dbReference>
<evidence type="ECO:0000256" key="5">
    <source>
        <dbReference type="ARBA" id="ARBA00023242"/>
    </source>
</evidence>
<evidence type="ECO:0000256" key="4">
    <source>
        <dbReference type="ARBA" id="ARBA00022840"/>
    </source>
</evidence>
<dbReference type="GO" id="GO:0006310">
    <property type="term" value="P:DNA recombination"/>
    <property type="evidence" value="ECO:0007669"/>
    <property type="project" value="InterPro"/>
</dbReference>
<keyword evidence="5" id="KW-0539">Nucleus</keyword>
<gene>
    <name evidence="8" type="ORF">C2857_005300</name>
</gene>
<dbReference type="PROSITE" id="PS50160">
    <property type="entry name" value="DNA_LIGASE_A3"/>
    <property type="match status" value="1"/>
</dbReference>
<dbReference type="InterPro" id="IPR012340">
    <property type="entry name" value="NA-bd_OB-fold"/>
</dbReference>
<feature type="compositionally biased region" description="Low complexity" evidence="6">
    <location>
        <begin position="779"/>
        <end position="794"/>
    </location>
</feature>
<evidence type="ECO:0000256" key="3">
    <source>
        <dbReference type="ARBA" id="ARBA00022741"/>
    </source>
</evidence>
<dbReference type="SUPFAM" id="SSF56091">
    <property type="entry name" value="DNA ligase/mRNA capping enzyme, catalytic domain"/>
    <property type="match status" value="1"/>
</dbReference>
<dbReference type="GO" id="GO:0005524">
    <property type="term" value="F:ATP binding"/>
    <property type="evidence" value="ECO:0007669"/>
    <property type="project" value="UniProtKB-KW"/>
</dbReference>
<comment type="similarity">
    <text evidence="1">Belongs to the ATP-dependent DNA ligase family.</text>
</comment>
<dbReference type="GO" id="GO:0003677">
    <property type="term" value="F:DNA binding"/>
    <property type="evidence" value="ECO:0007669"/>
    <property type="project" value="InterPro"/>
</dbReference>
<dbReference type="Gene3D" id="3.30.470.30">
    <property type="entry name" value="DNA ligase/mRNA capping enzyme"/>
    <property type="match status" value="1"/>
</dbReference>
<evidence type="ECO:0000313" key="8">
    <source>
        <dbReference type="EMBL" id="QPG96806.1"/>
    </source>
</evidence>
<dbReference type="EMBL" id="CP031386">
    <property type="protein sequence ID" value="QPG96806.1"/>
    <property type="molecule type" value="Genomic_DNA"/>
</dbReference>
<organism evidence="8 9">
    <name type="scientific">Epichloe festucae (strain Fl1)</name>
    <dbReference type="NCBI Taxonomy" id="877507"/>
    <lineage>
        <taxon>Eukaryota</taxon>
        <taxon>Fungi</taxon>
        <taxon>Dikarya</taxon>
        <taxon>Ascomycota</taxon>
        <taxon>Pezizomycotina</taxon>
        <taxon>Sordariomycetes</taxon>
        <taxon>Hypocreomycetidae</taxon>
        <taxon>Hypocreales</taxon>
        <taxon>Clavicipitaceae</taxon>
        <taxon>Epichloe</taxon>
    </lineage>
</organism>
<dbReference type="GO" id="GO:0003910">
    <property type="term" value="F:DNA ligase (ATP) activity"/>
    <property type="evidence" value="ECO:0007669"/>
    <property type="project" value="InterPro"/>
</dbReference>
<protein>
    <recommendedName>
        <fullName evidence="7">ATP-dependent DNA ligase family profile domain-containing protein</fullName>
    </recommendedName>
</protein>
<feature type="compositionally biased region" description="Polar residues" evidence="6">
    <location>
        <begin position="710"/>
        <end position="727"/>
    </location>
</feature>
<dbReference type="InterPro" id="IPR036599">
    <property type="entry name" value="DNA_ligase_N_sf"/>
</dbReference>
<feature type="region of interest" description="Disordered" evidence="6">
    <location>
        <begin position="680"/>
        <end position="852"/>
    </location>
</feature>
<evidence type="ECO:0000313" key="9">
    <source>
        <dbReference type="Proteomes" id="UP000594364"/>
    </source>
</evidence>
<dbReference type="Gene3D" id="2.40.50.140">
    <property type="entry name" value="Nucleic acid-binding proteins"/>
    <property type="match status" value="1"/>
</dbReference>
<evidence type="ECO:0000256" key="6">
    <source>
        <dbReference type="SAM" id="MobiDB-lite"/>
    </source>
</evidence>
<dbReference type="OrthoDB" id="2160351at2759"/>
<dbReference type="InterPro" id="IPR012310">
    <property type="entry name" value="DNA_ligase_ATP-dep_cent"/>
</dbReference>
<dbReference type="GO" id="GO:0032807">
    <property type="term" value="C:DNA ligase IV complex"/>
    <property type="evidence" value="ECO:0007669"/>
    <property type="project" value="TreeGrafter"/>
</dbReference>
<accession>A0A7S9PUE2</accession>
<feature type="compositionally biased region" description="Low complexity" evidence="6">
    <location>
        <begin position="762"/>
        <end position="771"/>
    </location>
</feature>